<evidence type="ECO:0000256" key="1">
    <source>
        <dbReference type="ARBA" id="ARBA00001638"/>
    </source>
</evidence>
<dbReference type="SMART" id="SM00471">
    <property type="entry name" value="HDc"/>
    <property type="match status" value="1"/>
</dbReference>
<evidence type="ECO:0000256" key="5">
    <source>
        <dbReference type="ARBA" id="ARBA00012964"/>
    </source>
</evidence>
<dbReference type="AlphaFoldDB" id="A0A927MLM3"/>
<keyword evidence="10" id="KW-1185">Reference proteome</keyword>
<dbReference type="RefSeq" id="WP_192600575.1">
    <property type="nucleotide sequence ID" value="NZ_JADBEL010000043.1"/>
</dbReference>
<dbReference type="GO" id="GO:0046872">
    <property type="term" value="F:metal ion binding"/>
    <property type="evidence" value="ECO:0007669"/>
    <property type="project" value="UniProtKB-KW"/>
</dbReference>
<dbReference type="Pfam" id="PF13023">
    <property type="entry name" value="HD_3"/>
    <property type="match status" value="1"/>
</dbReference>
<dbReference type="InterPro" id="IPR039356">
    <property type="entry name" value="YfbR/HDDC2"/>
</dbReference>
<accession>A0A927MLM3</accession>
<sequence>MKRLRAQLSFCNELEKLKSVTRFNRTLDSRYENSAEHSWQVALVAVLLREYYDAELNMEIVLELLLIHDLGEIYAGDTWVFDDSKKNTSSQRELNSISKSITQLPNDQKENILNLWNEFEFGVSSEARYARVIDALVPLINHLEVSEENFNPDNITAQMVLKKKEFIKNESDKLWRLTKELIEASIEKGLYIGLNETK</sequence>
<evidence type="ECO:0000256" key="2">
    <source>
        <dbReference type="ARBA" id="ARBA00001936"/>
    </source>
</evidence>
<dbReference type="SUPFAM" id="SSF109604">
    <property type="entry name" value="HD-domain/PDEase-like"/>
    <property type="match status" value="1"/>
</dbReference>
<keyword evidence="6" id="KW-0479">Metal-binding</keyword>
<name>A0A927MLM3_9BACL</name>
<dbReference type="EC" id="3.1.3.89" evidence="5"/>
<evidence type="ECO:0000256" key="7">
    <source>
        <dbReference type="ARBA" id="ARBA00022801"/>
    </source>
</evidence>
<evidence type="ECO:0000313" key="9">
    <source>
        <dbReference type="EMBL" id="MBE1556984.1"/>
    </source>
</evidence>
<protein>
    <recommendedName>
        <fullName evidence="5">5'-deoxynucleotidase</fullName>
        <ecNumber evidence="5">3.1.3.89</ecNumber>
    </recommendedName>
</protein>
<comment type="cofactor">
    <cofactor evidence="2">
        <name>Mn(2+)</name>
        <dbReference type="ChEBI" id="CHEBI:29035"/>
    </cofactor>
</comment>
<evidence type="ECO:0000256" key="3">
    <source>
        <dbReference type="ARBA" id="ARBA00001941"/>
    </source>
</evidence>
<dbReference type="InterPro" id="IPR006674">
    <property type="entry name" value="HD_domain"/>
</dbReference>
<keyword evidence="7 9" id="KW-0378">Hydrolase</keyword>
<comment type="caution">
    <text evidence="9">The sequence shown here is derived from an EMBL/GenBank/DDBJ whole genome shotgun (WGS) entry which is preliminary data.</text>
</comment>
<dbReference type="PANTHER" id="PTHR11845">
    <property type="entry name" value="5'-DEOXYNUCLEOTIDASE HDDC2"/>
    <property type="match status" value="1"/>
</dbReference>
<organism evidence="9 10">
    <name type="scientific">Sporosarcina limicola</name>
    <dbReference type="NCBI Taxonomy" id="34101"/>
    <lineage>
        <taxon>Bacteria</taxon>
        <taxon>Bacillati</taxon>
        <taxon>Bacillota</taxon>
        <taxon>Bacilli</taxon>
        <taxon>Bacillales</taxon>
        <taxon>Caryophanaceae</taxon>
        <taxon>Sporosarcina</taxon>
    </lineage>
</organism>
<dbReference type="GO" id="GO:0005737">
    <property type="term" value="C:cytoplasm"/>
    <property type="evidence" value="ECO:0007669"/>
    <property type="project" value="TreeGrafter"/>
</dbReference>
<dbReference type="Gene3D" id="1.10.3210.10">
    <property type="entry name" value="Hypothetical protein af1432"/>
    <property type="match status" value="1"/>
</dbReference>
<dbReference type="GO" id="GO:0002953">
    <property type="term" value="F:5'-deoxynucleotidase activity"/>
    <property type="evidence" value="ECO:0007669"/>
    <property type="project" value="UniProtKB-EC"/>
</dbReference>
<dbReference type="PANTHER" id="PTHR11845:SF13">
    <property type="entry name" value="5'-DEOXYNUCLEOTIDASE HDDC2"/>
    <property type="match status" value="1"/>
</dbReference>
<evidence type="ECO:0000256" key="6">
    <source>
        <dbReference type="ARBA" id="ARBA00022723"/>
    </source>
</evidence>
<evidence type="ECO:0000313" key="10">
    <source>
        <dbReference type="Proteomes" id="UP000658225"/>
    </source>
</evidence>
<reference evidence="9" key="1">
    <citation type="submission" date="2020-10" db="EMBL/GenBank/DDBJ databases">
        <title>Genomic Encyclopedia of Type Strains, Phase IV (KMG-IV): sequencing the most valuable type-strain genomes for metagenomic binning, comparative biology and taxonomic classification.</title>
        <authorList>
            <person name="Goeker M."/>
        </authorList>
    </citation>
    <scope>NUCLEOTIDE SEQUENCE</scope>
    <source>
        <strain evidence="9">DSM 13886</strain>
    </source>
</reference>
<gene>
    <name evidence="9" type="ORF">H4683_004110</name>
</gene>
<evidence type="ECO:0000259" key="8">
    <source>
        <dbReference type="SMART" id="SM00471"/>
    </source>
</evidence>
<comment type="cofactor">
    <cofactor evidence="3">
        <name>Co(2+)</name>
        <dbReference type="ChEBI" id="CHEBI:48828"/>
    </cofactor>
</comment>
<proteinExistence type="predicted"/>
<feature type="domain" description="HD/PDEase" evidence="8">
    <location>
        <begin position="30"/>
        <end position="148"/>
    </location>
</feature>
<comment type="catalytic activity">
    <reaction evidence="1">
        <text>a 2'-deoxyribonucleoside 5'-phosphate + H2O = a 2'-deoxyribonucleoside + phosphate</text>
        <dbReference type="Rhea" id="RHEA:36167"/>
        <dbReference type="ChEBI" id="CHEBI:15377"/>
        <dbReference type="ChEBI" id="CHEBI:18274"/>
        <dbReference type="ChEBI" id="CHEBI:43474"/>
        <dbReference type="ChEBI" id="CHEBI:65317"/>
        <dbReference type="EC" id="3.1.3.89"/>
    </reaction>
</comment>
<dbReference type="EMBL" id="JADBEL010000043">
    <property type="protein sequence ID" value="MBE1556984.1"/>
    <property type="molecule type" value="Genomic_DNA"/>
</dbReference>
<dbReference type="InterPro" id="IPR003607">
    <property type="entry name" value="HD/PDEase_dom"/>
</dbReference>
<comment type="subunit">
    <text evidence="4">Homodimer.</text>
</comment>
<dbReference type="Proteomes" id="UP000658225">
    <property type="component" value="Unassembled WGS sequence"/>
</dbReference>
<evidence type="ECO:0000256" key="4">
    <source>
        <dbReference type="ARBA" id="ARBA00011738"/>
    </source>
</evidence>